<dbReference type="AlphaFoldDB" id="A0A2V2VFJ9"/>
<dbReference type="VEuPathDB" id="TriTrypDB:TcCLB.511587.10"/>
<dbReference type="VEuPathDB" id="TriTrypDB:TcCL_ESM01699"/>
<comment type="caution">
    <text evidence="1">The sequence shown here is derived from an EMBL/GenBank/DDBJ whole genome shotgun (WGS) entry which is preliminary data.</text>
</comment>
<organism evidence="1 2">
    <name type="scientific">Trypanosoma cruzi</name>
    <dbReference type="NCBI Taxonomy" id="5693"/>
    <lineage>
        <taxon>Eukaryota</taxon>
        <taxon>Discoba</taxon>
        <taxon>Euglenozoa</taxon>
        <taxon>Kinetoplastea</taxon>
        <taxon>Metakinetoplastina</taxon>
        <taxon>Trypanosomatida</taxon>
        <taxon>Trypanosomatidae</taxon>
        <taxon>Trypanosoma</taxon>
        <taxon>Schizotrypanum</taxon>
    </lineage>
</organism>
<dbReference type="EMBL" id="PRFC01000269">
    <property type="protein sequence ID" value="PWU95305.1"/>
    <property type="molecule type" value="Genomic_DNA"/>
</dbReference>
<dbReference type="VEuPathDB" id="TriTrypDB:TcBrA4_0081810"/>
<evidence type="ECO:0000313" key="1">
    <source>
        <dbReference type="EMBL" id="PWU95305.1"/>
    </source>
</evidence>
<protein>
    <submittedName>
        <fullName evidence="1">Uncharacterized protein</fullName>
    </submittedName>
</protein>
<dbReference type="VEuPathDB" id="TriTrypDB:C4B63_60g199"/>
<dbReference type="VEuPathDB" id="TriTrypDB:TcG_09049"/>
<sequence length="150" mass="16723">MPDLRLLRPCLTSMWRWTCRTRSTLFRKLCATAAPNFTQERKNMVAFSYGVRSSQSDNSCTALQLEKVYAACVITEFIRLGAKRAFLHSHASSLGQRSTCADLLDADKVLGVILGSVKEGPRVRMVARICVSLAGDARAAMEFIVKNYEK</sequence>
<dbReference type="Proteomes" id="UP000246078">
    <property type="component" value="Unassembled WGS sequence"/>
</dbReference>
<accession>A0A2V2VFJ9</accession>
<evidence type="ECO:0000313" key="2">
    <source>
        <dbReference type="Proteomes" id="UP000246078"/>
    </source>
</evidence>
<dbReference type="VEuPathDB" id="TriTrypDB:TCDM_13887"/>
<name>A0A2V2VFJ9_TRYCR</name>
<proteinExistence type="predicted"/>
<gene>
    <name evidence="1" type="ORF">C3747_269g18</name>
</gene>
<dbReference type="VEuPathDB" id="TriTrypDB:C3747_269g18"/>
<dbReference type="VEuPathDB" id="TriTrypDB:ECC02_011886"/>
<reference evidence="1 2" key="1">
    <citation type="journal article" date="2018" name="Microb. Genom.">
        <title>Expanding an expanded genome: long-read sequencing of Trypanosoma cruzi.</title>
        <authorList>
            <person name="Berna L."/>
            <person name="Rodriguez M."/>
            <person name="Chiribao M.L."/>
            <person name="Parodi-Talice A."/>
            <person name="Pita S."/>
            <person name="Rijo G."/>
            <person name="Alvarez-Valin F."/>
            <person name="Robello C."/>
        </authorList>
    </citation>
    <scope>NUCLEOTIDE SEQUENCE [LARGE SCALE GENOMIC DNA]</scope>
    <source>
        <strain evidence="1 2">TCC</strain>
    </source>
</reference>
<dbReference type="VEuPathDB" id="TriTrypDB:TCSYLVIO_008165"/>